<keyword evidence="3" id="KW-1185">Reference proteome</keyword>
<gene>
    <name evidence="2" type="ORF">D8674_015267</name>
</gene>
<reference evidence="3" key="2">
    <citation type="submission" date="2019-10" db="EMBL/GenBank/DDBJ databases">
        <title>A de novo genome assembly of a pear dwarfing rootstock.</title>
        <authorList>
            <person name="Wang F."/>
            <person name="Wang J."/>
            <person name="Li S."/>
            <person name="Zhang Y."/>
            <person name="Fang M."/>
            <person name="Ma L."/>
            <person name="Zhao Y."/>
            <person name="Jiang S."/>
        </authorList>
    </citation>
    <scope>NUCLEOTIDE SEQUENCE [LARGE SCALE GENOMIC DNA]</scope>
</reference>
<sequence length="68" mass="7203">MMSSVLRNFKVRAEILMSFGNGSCKSKNSSSAPVAVAACLPPPFVLGMCLLCAAIRDRNGGMLRPNKS</sequence>
<organism evidence="2 3">
    <name type="scientific">Pyrus ussuriensis x Pyrus communis</name>
    <dbReference type="NCBI Taxonomy" id="2448454"/>
    <lineage>
        <taxon>Eukaryota</taxon>
        <taxon>Viridiplantae</taxon>
        <taxon>Streptophyta</taxon>
        <taxon>Embryophyta</taxon>
        <taxon>Tracheophyta</taxon>
        <taxon>Spermatophyta</taxon>
        <taxon>Magnoliopsida</taxon>
        <taxon>eudicotyledons</taxon>
        <taxon>Gunneridae</taxon>
        <taxon>Pentapetalae</taxon>
        <taxon>rosids</taxon>
        <taxon>fabids</taxon>
        <taxon>Rosales</taxon>
        <taxon>Rosaceae</taxon>
        <taxon>Amygdaloideae</taxon>
        <taxon>Maleae</taxon>
        <taxon>Pyrus</taxon>
    </lineage>
</organism>
<keyword evidence="1" id="KW-0472">Membrane</keyword>
<keyword evidence="1" id="KW-0812">Transmembrane</keyword>
<dbReference type="EMBL" id="SMOL01000401">
    <property type="protein sequence ID" value="KAB2619398.1"/>
    <property type="molecule type" value="Genomic_DNA"/>
</dbReference>
<comment type="caution">
    <text evidence="2">The sequence shown here is derived from an EMBL/GenBank/DDBJ whole genome shotgun (WGS) entry which is preliminary data.</text>
</comment>
<evidence type="ECO:0000313" key="3">
    <source>
        <dbReference type="Proteomes" id="UP000327157"/>
    </source>
</evidence>
<name>A0A5N5GVS9_9ROSA</name>
<keyword evidence="1" id="KW-1133">Transmembrane helix</keyword>
<accession>A0A5N5GVS9</accession>
<dbReference type="Proteomes" id="UP000327157">
    <property type="component" value="Chromosome 15"/>
</dbReference>
<protein>
    <submittedName>
        <fullName evidence="2">Uncharacterized protein</fullName>
    </submittedName>
</protein>
<reference evidence="2 3" key="1">
    <citation type="submission" date="2019-09" db="EMBL/GenBank/DDBJ databases">
        <authorList>
            <person name="Ou C."/>
        </authorList>
    </citation>
    <scope>NUCLEOTIDE SEQUENCE [LARGE SCALE GENOMIC DNA]</scope>
    <source>
        <strain evidence="2">S2</strain>
        <tissue evidence="2">Leaf</tissue>
    </source>
</reference>
<feature type="transmembrane region" description="Helical" evidence="1">
    <location>
        <begin position="35"/>
        <end position="55"/>
    </location>
</feature>
<proteinExistence type="predicted"/>
<evidence type="ECO:0000256" key="1">
    <source>
        <dbReference type="SAM" id="Phobius"/>
    </source>
</evidence>
<reference evidence="2 3" key="3">
    <citation type="submission" date="2019-11" db="EMBL/GenBank/DDBJ databases">
        <title>A de novo genome assembly of a pear dwarfing rootstock.</title>
        <authorList>
            <person name="Wang F."/>
            <person name="Wang J."/>
            <person name="Li S."/>
            <person name="Zhang Y."/>
            <person name="Fang M."/>
            <person name="Ma L."/>
            <person name="Zhao Y."/>
            <person name="Jiang S."/>
        </authorList>
    </citation>
    <scope>NUCLEOTIDE SEQUENCE [LARGE SCALE GENOMIC DNA]</scope>
    <source>
        <strain evidence="2">S2</strain>
        <tissue evidence="2">Leaf</tissue>
    </source>
</reference>
<dbReference type="AlphaFoldDB" id="A0A5N5GVS9"/>
<evidence type="ECO:0000313" key="2">
    <source>
        <dbReference type="EMBL" id="KAB2619398.1"/>
    </source>
</evidence>